<name>A0A2G8SK87_9APHY</name>
<evidence type="ECO:0000313" key="6">
    <source>
        <dbReference type="Proteomes" id="UP000230002"/>
    </source>
</evidence>
<dbReference type="SUPFAM" id="SSF51905">
    <property type="entry name" value="FAD/NAD(P)-binding domain"/>
    <property type="match status" value="1"/>
</dbReference>
<dbReference type="PIRSF" id="PIRSF000137">
    <property type="entry name" value="Alcohol_oxidase"/>
    <property type="match status" value="1"/>
</dbReference>
<keyword evidence="3" id="KW-0274">FAD</keyword>
<dbReference type="InterPro" id="IPR007867">
    <property type="entry name" value="GMC_OxRtase_C"/>
</dbReference>
<dbReference type="InterPro" id="IPR000172">
    <property type="entry name" value="GMC_OxRdtase_N"/>
</dbReference>
<feature type="domain" description="Glucose-methanol-choline oxidoreductase N-terminal" evidence="4">
    <location>
        <begin position="279"/>
        <end position="293"/>
    </location>
</feature>
<dbReference type="EMBL" id="AYKW01000006">
    <property type="protein sequence ID" value="PIL33968.1"/>
    <property type="molecule type" value="Genomic_DNA"/>
</dbReference>
<proteinExistence type="inferred from homology"/>
<accession>A0A2G8SK87</accession>
<keyword evidence="3" id="KW-0285">Flavoprotein</keyword>
<feature type="binding site" evidence="3">
    <location>
        <position position="236"/>
    </location>
    <ligand>
        <name>FAD</name>
        <dbReference type="ChEBI" id="CHEBI:57692"/>
    </ligand>
</feature>
<protein>
    <recommendedName>
        <fullName evidence="4">Glucose-methanol-choline oxidoreductase N-terminal domain-containing protein</fullName>
    </recommendedName>
</protein>
<dbReference type="GO" id="GO:0016614">
    <property type="term" value="F:oxidoreductase activity, acting on CH-OH group of donors"/>
    <property type="evidence" value="ECO:0007669"/>
    <property type="project" value="InterPro"/>
</dbReference>
<evidence type="ECO:0000256" key="3">
    <source>
        <dbReference type="PIRSR" id="PIRSR000137-2"/>
    </source>
</evidence>
<reference evidence="5 6" key="1">
    <citation type="journal article" date="2015" name="Sci. Rep.">
        <title>Chromosome-level genome map provides insights into diverse defense mechanisms in the medicinal fungus Ganoderma sinense.</title>
        <authorList>
            <person name="Zhu Y."/>
            <person name="Xu J."/>
            <person name="Sun C."/>
            <person name="Zhou S."/>
            <person name="Xu H."/>
            <person name="Nelson D.R."/>
            <person name="Qian J."/>
            <person name="Song J."/>
            <person name="Luo H."/>
            <person name="Xiang L."/>
            <person name="Li Y."/>
            <person name="Xu Z."/>
            <person name="Ji A."/>
            <person name="Wang L."/>
            <person name="Lu S."/>
            <person name="Hayward A."/>
            <person name="Sun W."/>
            <person name="Li X."/>
            <person name="Schwartz D.C."/>
            <person name="Wang Y."/>
            <person name="Chen S."/>
        </authorList>
    </citation>
    <scope>NUCLEOTIDE SEQUENCE [LARGE SCALE GENOMIC DNA]</scope>
    <source>
        <strain evidence="5 6">ZZ0214-1</strain>
    </source>
</reference>
<comment type="caution">
    <text evidence="5">The sequence shown here is derived from an EMBL/GenBank/DDBJ whole genome shotgun (WGS) entry which is preliminary data.</text>
</comment>
<dbReference type="InterPro" id="IPR012132">
    <property type="entry name" value="GMC_OxRdtase"/>
</dbReference>
<dbReference type="STRING" id="1077348.A0A2G8SK87"/>
<dbReference type="Gene3D" id="3.30.560.10">
    <property type="entry name" value="Glucose Oxidase, domain 3"/>
    <property type="match status" value="1"/>
</dbReference>
<feature type="binding site" evidence="3">
    <location>
        <begin position="540"/>
        <end position="541"/>
    </location>
    <ligand>
        <name>FAD</name>
        <dbReference type="ChEBI" id="CHEBI:57692"/>
    </ligand>
</feature>
<dbReference type="Pfam" id="PF05199">
    <property type="entry name" value="GMC_oxred_C"/>
    <property type="match status" value="1"/>
</dbReference>
<gene>
    <name evidence="5" type="ORF">GSI_03676</name>
</gene>
<dbReference type="GO" id="GO:0050660">
    <property type="term" value="F:flavin adenine dinucleotide binding"/>
    <property type="evidence" value="ECO:0007669"/>
    <property type="project" value="InterPro"/>
</dbReference>
<evidence type="ECO:0000256" key="2">
    <source>
        <dbReference type="ARBA" id="ARBA00010790"/>
    </source>
</evidence>
<dbReference type="AlphaFoldDB" id="A0A2G8SK87"/>
<sequence>MASPGTFEEYDIIIAGGGTAAGVIFGRLSAADPSLRILMLEIGPTTKDDLAHIQPGRFLTHLTPDSKTIKHVVGKPSEHLNGRQLAVQCGQCVGGGSSVNFMMYTRAPASDYDDWARVHDNPGWSFHDLLPLVKKAEMYQIAPDQPTHGYGGPLKASYGRARNNVGEDYIATVVQYDKTRGVVDDANGMVMDVNGLQPWPKWIDEKTGRRSDVPHHYTYPALERSNNVHLLVGCAVKKVIVEDGKATGVEYVQNSKVLPGADSLPRTARATKLVVLSAGAFGSPGILERSGIGAKDVLKRNGIKQIVDLPGVGENYNDHFLIFVPFHAKEDADTLDGIVRGDPVEYEKWSAQWQQDNTGLMASNGIGGGMKYRPSEQELQAIGPEFAERWAEYYAGSPDKPITWIGQASVYVGASPLPANHKIYCTGGFSFYPVGTGSVHITSADDVDSPLDFDTGVFSRKEDLAVLRYTWKLSREYGRRMTSYRGEFAPDFPIFPTGSAAAVSPDHNTSVSIDAPDIVYTEEDDKAIDDFLKANIRTAWHSLGTCAMKRRDKGGVVDTHLNVYGVQNLKVVDMSICPSNVATNTYSTAVMVGEKAAVIIGEDLGISNV</sequence>
<dbReference type="Gene3D" id="3.50.50.60">
    <property type="entry name" value="FAD/NAD(P)-binding domain"/>
    <property type="match status" value="1"/>
</dbReference>
<keyword evidence="6" id="KW-1185">Reference proteome</keyword>
<dbReference type="PANTHER" id="PTHR11552">
    <property type="entry name" value="GLUCOSE-METHANOL-CHOLINE GMC OXIDOREDUCTASE"/>
    <property type="match status" value="1"/>
</dbReference>
<dbReference type="SUPFAM" id="SSF54373">
    <property type="entry name" value="FAD-linked reductases, C-terminal domain"/>
    <property type="match status" value="1"/>
</dbReference>
<comment type="cofactor">
    <cofactor evidence="1 3">
        <name>FAD</name>
        <dbReference type="ChEBI" id="CHEBI:57692"/>
    </cofactor>
</comment>
<evidence type="ECO:0000259" key="4">
    <source>
        <dbReference type="PROSITE" id="PS00624"/>
    </source>
</evidence>
<dbReference type="Proteomes" id="UP000230002">
    <property type="component" value="Unassembled WGS sequence"/>
</dbReference>
<evidence type="ECO:0000313" key="5">
    <source>
        <dbReference type="EMBL" id="PIL33968.1"/>
    </source>
</evidence>
<dbReference type="PROSITE" id="PS00624">
    <property type="entry name" value="GMC_OXRED_2"/>
    <property type="match status" value="1"/>
</dbReference>
<organism evidence="5 6">
    <name type="scientific">Ganoderma sinense ZZ0214-1</name>
    <dbReference type="NCBI Taxonomy" id="1077348"/>
    <lineage>
        <taxon>Eukaryota</taxon>
        <taxon>Fungi</taxon>
        <taxon>Dikarya</taxon>
        <taxon>Basidiomycota</taxon>
        <taxon>Agaricomycotina</taxon>
        <taxon>Agaricomycetes</taxon>
        <taxon>Polyporales</taxon>
        <taxon>Polyporaceae</taxon>
        <taxon>Ganoderma</taxon>
    </lineage>
</organism>
<dbReference type="InterPro" id="IPR036188">
    <property type="entry name" value="FAD/NAD-bd_sf"/>
</dbReference>
<comment type="similarity">
    <text evidence="2">Belongs to the GMC oxidoreductase family.</text>
</comment>
<evidence type="ECO:0000256" key="1">
    <source>
        <dbReference type="ARBA" id="ARBA00001974"/>
    </source>
</evidence>
<dbReference type="Pfam" id="PF00732">
    <property type="entry name" value="GMC_oxred_N"/>
    <property type="match status" value="1"/>
</dbReference>
<dbReference type="OrthoDB" id="269227at2759"/>
<dbReference type="PANTHER" id="PTHR11552:SF78">
    <property type="entry name" value="GLUCOSE-METHANOL-CHOLINE OXIDOREDUCTASE N-TERMINAL DOMAIN-CONTAINING PROTEIN"/>
    <property type="match status" value="1"/>
</dbReference>